<dbReference type="PANTHER" id="PTHR39322:SF1">
    <property type="entry name" value="ISOVALERYL-HOMOSERINE LACTONE SYNTHASE"/>
    <property type="match status" value="1"/>
</dbReference>
<proteinExistence type="inferred from homology"/>
<dbReference type="EMBL" id="VWXF01000001">
    <property type="protein sequence ID" value="NIF20618.1"/>
    <property type="molecule type" value="Genomic_DNA"/>
</dbReference>
<evidence type="ECO:0000256" key="3">
    <source>
        <dbReference type="ARBA" id="ARBA00022654"/>
    </source>
</evidence>
<evidence type="ECO:0000256" key="8">
    <source>
        <dbReference type="PROSITE-ProRule" id="PRU00533"/>
    </source>
</evidence>
<dbReference type="Gene3D" id="3.40.630.30">
    <property type="match status" value="1"/>
</dbReference>
<comment type="similarity">
    <text evidence="8 9">Belongs to the autoinducer synthase family.</text>
</comment>
<gene>
    <name evidence="10" type="ORF">F3J40_03175</name>
</gene>
<evidence type="ECO:0000256" key="2">
    <source>
        <dbReference type="ARBA" id="ARBA00018768"/>
    </source>
</evidence>
<keyword evidence="4 9" id="KW-0808">Transferase</keyword>
<dbReference type="InterPro" id="IPR001690">
    <property type="entry name" value="Autoind_synthase"/>
</dbReference>
<evidence type="ECO:0000256" key="9">
    <source>
        <dbReference type="RuleBase" id="RU361135"/>
    </source>
</evidence>
<comment type="caution">
    <text evidence="10">The sequence shown here is derived from an EMBL/GenBank/DDBJ whole genome shotgun (WGS) entry which is preliminary data.</text>
</comment>
<dbReference type="Pfam" id="PF00765">
    <property type="entry name" value="Autoind_synth"/>
    <property type="match status" value="1"/>
</dbReference>
<evidence type="ECO:0000256" key="1">
    <source>
        <dbReference type="ARBA" id="ARBA00012340"/>
    </source>
</evidence>
<keyword evidence="5 9" id="KW-0949">S-adenosyl-L-methionine</keyword>
<dbReference type="PRINTS" id="PR01549">
    <property type="entry name" value="AUTOINDCRSYN"/>
</dbReference>
<evidence type="ECO:0000256" key="6">
    <source>
        <dbReference type="ARBA" id="ARBA00022929"/>
    </source>
</evidence>
<sequence length="202" mass="23070">MKIIQTQFKDMPSSLLAELGAYRYSVFARGEGWSIPPRLSTPGQEYDKYDRSDVTWLLAWSAREGICGCARLMPWKEPEYDGVVIPFEQQSVWEMSRFSARLDVSSELPLTLLWHAVQISEQNGIESIISSATPMLEKMFSSHNVEYEPLTPGLIRSEDNLFAIRIPVKQPALAEKYRGARRFSPEEVLPSLGVSLNWQSRR</sequence>
<dbReference type="Proteomes" id="UP001515683">
    <property type="component" value="Unassembled WGS sequence"/>
</dbReference>
<dbReference type="InterPro" id="IPR016181">
    <property type="entry name" value="Acyl_CoA_acyltransferase"/>
</dbReference>
<keyword evidence="11" id="KW-1185">Reference proteome</keyword>
<evidence type="ECO:0000256" key="5">
    <source>
        <dbReference type="ARBA" id="ARBA00022691"/>
    </source>
</evidence>
<dbReference type="RefSeq" id="WP_026042857.1">
    <property type="nucleotide sequence ID" value="NZ_VWXF01000001.1"/>
</dbReference>
<protein>
    <recommendedName>
        <fullName evidence="2 9">Acyl-homoserine-lactone synthase</fullName>
        <ecNumber evidence="1 9">2.3.1.184</ecNumber>
    </recommendedName>
    <alternativeName>
        <fullName evidence="9">Autoinducer synthesis protein</fullName>
    </alternativeName>
</protein>
<dbReference type="PANTHER" id="PTHR39322">
    <property type="entry name" value="ACYL-HOMOSERINE-LACTONE SYNTHASE"/>
    <property type="match status" value="1"/>
</dbReference>
<accession>A0ABX0R5D1</accession>
<keyword evidence="3 8" id="KW-0673">Quorum sensing</keyword>
<evidence type="ECO:0000313" key="11">
    <source>
        <dbReference type="Proteomes" id="UP001515683"/>
    </source>
</evidence>
<name>A0ABX0R5D1_9GAMM</name>
<dbReference type="EC" id="2.3.1.184" evidence="1 9"/>
<organism evidence="10 11">
    <name type="scientific">Candidatus Pantoea multigeneris</name>
    <dbReference type="NCBI Taxonomy" id="2608357"/>
    <lineage>
        <taxon>Bacteria</taxon>
        <taxon>Pseudomonadati</taxon>
        <taxon>Pseudomonadota</taxon>
        <taxon>Gammaproteobacteria</taxon>
        <taxon>Enterobacterales</taxon>
        <taxon>Erwiniaceae</taxon>
        <taxon>Pantoea</taxon>
    </lineage>
</organism>
<evidence type="ECO:0000313" key="10">
    <source>
        <dbReference type="EMBL" id="NIF20618.1"/>
    </source>
</evidence>
<reference evidence="10 11" key="1">
    <citation type="journal article" date="2019" name="bioRxiv">
        <title>Bacteria contribute to plant secondary compound degradation in a generalist herbivore system.</title>
        <authorList>
            <person name="Francoeur C.B."/>
            <person name="Khadempour L."/>
            <person name="Moreira-Soto R.D."/>
            <person name="Gotting K."/>
            <person name="Book A.J."/>
            <person name="Pinto-Tomas A.A."/>
            <person name="Keefover-Ring K."/>
            <person name="Currie C.R."/>
        </authorList>
    </citation>
    <scope>NUCLEOTIDE SEQUENCE [LARGE SCALE GENOMIC DNA]</scope>
    <source>
        <strain evidence="10">Acro-835</strain>
    </source>
</reference>
<dbReference type="PROSITE" id="PS51187">
    <property type="entry name" value="AUTOINDUCER_SYNTH_2"/>
    <property type="match status" value="1"/>
</dbReference>
<evidence type="ECO:0000256" key="7">
    <source>
        <dbReference type="ARBA" id="ARBA00048576"/>
    </source>
</evidence>
<comment type="catalytic activity">
    <reaction evidence="7 9">
        <text>a fatty acyl-[ACP] + S-adenosyl-L-methionine = an N-acyl-L-homoserine lactone + S-methyl-5'-thioadenosine + holo-[ACP] + H(+)</text>
        <dbReference type="Rhea" id="RHEA:10096"/>
        <dbReference type="Rhea" id="RHEA-COMP:9685"/>
        <dbReference type="Rhea" id="RHEA-COMP:14125"/>
        <dbReference type="ChEBI" id="CHEBI:15378"/>
        <dbReference type="ChEBI" id="CHEBI:17509"/>
        <dbReference type="ChEBI" id="CHEBI:55474"/>
        <dbReference type="ChEBI" id="CHEBI:59789"/>
        <dbReference type="ChEBI" id="CHEBI:64479"/>
        <dbReference type="ChEBI" id="CHEBI:138651"/>
        <dbReference type="EC" id="2.3.1.184"/>
    </reaction>
</comment>
<evidence type="ECO:0000256" key="4">
    <source>
        <dbReference type="ARBA" id="ARBA00022679"/>
    </source>
</evidence>
<dbReference type="SUPFAM" id="SSF55729">
    <property type="entry name" value="Acyl-CoA N-acyltransferases (Nat)"/>
    <property type="match status" value="1"/>
</dbReference>
<keyword evidence="6 8" id="KW-0071">Autoinducer synthesis</keyword>